<evidence type="ECO:0000313" key="5">
    <source>
        <dbReference type="Proteomes" id="UP000682713"/>
    </source>
</evidence>
<dbReference type="InterPro" id="IPR036291">
    <property type="entry name" value="NAD(P)-bd_dom_sf"/>
</dbReference>
<dbReference type="Proteomes" id="UP000682713">
    <property type="component" value="Unassembled WGS sequence"/>
</dbReference>
<dbReference type="PANTHER" id="PTHR43574">
    <property type="entry name" value="EPIMERASE-RELATED"/>
    <property type="match status" value="1"/>
</dbReference>
<protein>
    <submittedName>
        <fullName evidence="4">GDP-mannose 4,6-dehydratase</fullName>
        <ecNumber evidence="4">4.2.1.47</ecNumber>
    </submittedName>
</protein>
<sequence length="84" mass="9712">MNKITRGILVTGCAGFIGFHLSKRLLEEGIQVLGLDNINDYYDTTLKSDRLTILKKYPNFHFVKSEQDQKDKKDKKEQEMQGGY</sequence>
<gene>
    <name evidence="4" type="ORF">KHA93_16280</name>
</gene>
<accession>A0A942TQT2</accession>
<dbReference type="Pfam" id="PF16363">
    <property type="entry name" value="GDP_Man_Dehyd"/>
    <property type="match status" value="1"/>
</dbReference>
<dbReference type="EMBL" id="JAGYPJ010000001">
    <property type="protein sequence ID" value="MBS4201196.1"/>
    <property type="molecule type" value="Genomic_DNA"/>
</dbReference>
<dbReference type="InterPro" id="IPR016040">
    <property type="entry name" value="NAD(P)-bd_dom"/>
</dbReference>
<keyword evidence="4" id="KW-0456">Lyase</keyword>
<dbReference type="Gene3D" id="3.40.50.720">
    <property type="entry name" value="NAD(P)-binding Rossmann-like Domain"/>
    <property type="match status" value="1"/>
</dbReference>
<feature type="region of interest" description="Disordered" evidence="2">
    <location>
        <begin position="65"/>
        <end position="84"/>
    </location>
</feature>
<organism evidence="4 5">
    <name type="scientific">Lederbergia citrisecunda</name>
    <dbReference type="NCBI Taxonomy" id="2833583"/>
    <lineage>
        <taxon>Bacteria</taxon>
        <taxon>Bacillati</taxon>
        <taxon>Bacillota</taxon>
        <taxon>Bacilli</taxon>
        <taxon>Bacillales</taxon>
        <taxon>Bacillaceae</taxon>
        <taxon>Lederbergia</taxon>
    </lineage>
</organism>
<dbReference type="GO" id="GO:0008446">
    <property type="term" value="F:GDP-mannose 4,6-dehydratase activity"/>
    <property type="evidence" value="ECO:0007669"/>
    <property type="project" value="UniProtKB-EC"/>
</dbReference>
<evidence type="ECO:0000256" key="2">
    <source>
        <dbReference type="SAM" id="MobiDB-lite"/>
    </source>
</evidence>
<proteinExistence type="predicted"/>
<name>A0A942TQT2_9BACI</name>
<evidence type="ECO:0000313" key="4">
    <source>
        <dbReference type="EMBL" id="MBS4201196.1"/>
    </source>
</evidence>
<comment type="caution">
    <text evidence="4">The sequence shown here is derived from an EMBL/GenBank/DDBJ whole genome shotgun (WGS) entry which is preliminary data.</text>
</comment>
<dbReference type="EC" id="4.2.1.47" evidence="4"/>
<reference evidence="4 5" key="1">
    <citation type="submission" date="2021-05" db="EMBL/GenBank/DDBJ databases">
        <title>Novel Bacillus species.</title>
        <authorList>
            <person name="Liu G."/>
        </authorList>
    </citation>
    <scope>NUCLEOTIDE SEQUENCE [LARGE SCALE GENOMIC DNA]</scope>
    <source>
        <strain evidence="4 5">FJAT-49732</strain>
    </source>
</reference>
<dbReference type="SUPFAM" id="SSF51735">
    <property type="entry name" value="NAD(P)-binding Rossmann-fold domains"/>
    <property type="match status" value="1"/>
</dbReference>
<dbReference type="AlphaFoldDB" id="A0A942TQT2"/>
<keyword evidence="1" id="KW-0520">NAD</keyword>
<feature type="domain" description="NAD(P)-binding" evidence="3">
    <location>
        <begin position="9"/>
        <end position="64"/>
    </location>
</feature>
<keyword evidence="5" id="KW-1185">Reference proteome</keyword>
<evidence type="ECO:0000259" key="3">
    <source>
        <dbReference type="Pfam" id="PF16363"/>
    </source>
</evidence>
<evidence type="ECO:0000256" key="1">
    <source>
        <dbReference type="ARBA" id="ARBA00023027"/>
    </source>
</evidence>